<evidence type="ECO:0000256" key="1">
    <source>
        <dbReference type="ARBA" id="ARBA00022793"/>
    </source>
</evidence>
<evidence type="ECO:0000256" key="2">
    <source>
        <dbReference type="ARBA" id="ARBA00023239"/>
    </source>
</evidence>
<reference evidence="6" key="1">
    <citation type="submission" date="2016-06" db="EMBL/GenBank/DDBJ databases">
        <title>Draft Genome sequence of the fungus Inonotus baumii.</title>
        <authorList>
            <person name="Zhu H."/>
            <person name="Lin W."/>
        </authorList>
    </citation>
    <scope>NUCLEOTIDE SEQUENCE</scope>
    <source>
        <strain evidence="6">821</strain>
    </source>
</reference>
<keyword evidence="4" id="KW-0472">Membrane</keyword>
<evidence type="ECO:0000313" key="7">
    <source>
        <dbReference type="Proteomes" id="UP000757232"/>
    </source>
</evidence>
<dbReference type="GO" id="GO:0019748">
    <property type="term" value="P:secondary metabolic process"/>
    <property type="evidence" value="ECO:0007669"/>
    <property type="project" value="TreeGrafter"/>
</dbReference>
<comment type="similarity">
    <text evidence="3">Belongs to the metallo-dependent hydrolases superfamily.</text>
</comment>
<dbReference type="AlphaFoldDB" id="A0A9Q5HR99"/>
<protein>
    <recommendedName>
        <fullName evidence="5">Amidohydrolase-related domain-containing protein</fullName>
    </recommendedName>
</protein>
<evidence type="ECO:0000259" key="5">
    <source>
        <dbReference type="Pfam" id="PF04909"/>
    </source>
</evidence>
<keyword evidence="4" id="KW-0812">Transmembrane</keyword>
<dbReference type="SUPFAM" id="SSF51556">
    <property type="entry name" value="Metallo-dependent hydrolases"/>
    <property type="match status" value="1"/>
</dbReference>
<feature type="transmembrane region" description="Helical" evidence="4">
    <location>
        <begin position="478"/>
        <end position="498"/>
    </location>
</feature>
<keyword evidence="7" id="KW-1185">Reference proteome</keyword>
<dbReference type="InterPro" id="IPR032466">
    <property type="entry name" value="Metal_Hydrolase"/>
</dbReference>
<evidence type="ECO:0000313" key="6">
    <source>
        <dbReference type="EMBL" id="OCB84489.1"/>
    </source>
</evidence>
<evidence type="ECO:0000256" key="4">
    <source>
        <dbReference type="SAM" id="Phobius"/>
    </source>
</evidence>
<dbReference type="InterPro" id="IPR006680">
    <property type="entry name" value="Amidohydro-rel"/>
</dbReference>
<accession>A0A9Q5HR99</accession>
<dbReference type="GO" id="GO:0005829">
    <property type="term" value="C:cytosol"/>
    <property type="evidence" value="ECO:0007669"/>
    <property type="project" value="TreeGrafter"/>
</dbReference>
<dbReference type="GO" id="GO:0016831">
    <property type="term" value="F:carboxy-lyase activity"/>
    <property type="evidence" value="ECO:0007669"/>
    <property type="project" value="UniProtKB-KW"/>
</dbReference>
<keyword evidence="1 3" id="KW-0210">Decarboxylase</keyword>
<dbReference type="Gene3D" id="3.20.20.140">
    <property type="entry name" value="Metal-dependent hydrolases"/>
    <property type="match status" value="1"/>
</dbReference>
<dbReference type="Pfam" id="PF04909">
    <property type="entry name" value="Amidohydro_2"/>
    <property type="match status" value="1"/>
</dbReference>
<dbReference type="InterPro" id="IPR032465">
    <property type="entry name" value="ACMSD"/>
</dbReference>
<sequence>MAARRLLVDVHTHVYLPLYANVLRSRSNVPRIVQRNAEERLVILENEPSEGRPVGPQYWDRKEKLAFMDKHGIDLSIVSSANPWLDFLSPAEAEPLANDLNDDLEAYCASSPTLTGTSLRRLYGFGLLPLVPDIAPSSILKTISQVASLPHLRGVVLGTRGIGHGLDDETLEPVWEALASTGLVVFLHPHYGLGAGAPGAFGERENGHVLPLALGFPMETTAAITRLILAGVLDRHPDLRILLAHSGGALPALSSRLASCISHDPIVSTRLAHDARYYLGKLYYDAVAYGAEELGFVSDSVSRAEAYSDINSSARNSASRVDRSEGSQRILFGTDHPFFPPLSSTEKWKSVVENLEAIDGVQGWDETDKDGTLSARSDFVGTEHGANLVNEAGRYNISASHQAAFVSLSETDISLVSRAQPVTISNVHVYYRHGGRALIIPVKARCFRTHALDTKLVMTVIRTAFGVYGQGTCACCSGFTVVTFAMVLSLLCSIFILLGDLAWQWPVQPYSTEFSALFNVSLISFDMKTRLIQDTRVKSIPSQTESSRVLRNSRIKRLIAFLVLEWLWLGFVLLLRFKIRPGVTIASPRDVESMATTAWNDYGLSSVGVLWQIISAVPILSFIREVYSGEWLFIKKKTDRDIDRVSTLTSGYWDQLKHTLAGDATRNFRIAFIIALLLVPLHSIAPSAVSTGPYDFWHRENITIGALRPNLTQATDTQANPFGNQTLGQAQTAKSKTNELAQKVVRFEYVTMVEQSVSDFVICDPPDPSNPSNDSCTRGHILFGMPGRHIYMDFYNNEALYSIKYGSDAVMFDFECQWLAPQLLGGSGDGTTWSFGDMMGIVDYQAVIFELNSPLWSGIYPLQINDGEGSKNGSFAWFIFGIDQSDQFAMKWNTDDDSGILVNLAEVPVDKKTSEAVDWSGIVSNKTLYNISTTASVLYCDPHAKFGFATIDVLDSGSTLWALKFEEGVSPVGNLDQEETSYMLGRSLNGIPWDTAVVTAANESSKLSRLAAEFLFRRPTEDVETSPTSIWVPQDLKDISNSLNLYTQIAGMSAYLDRSEGWKNVSAVFTHSVDILQISWPKWDTSVALVCLVTVLVLVLTVQDFIKKQELVPFTLDGIQKYYVPINQKLDEEA</sequence>
<comment type="caution">
    <text evidence="6">The sequence shown here is derived from an EMBL/GenBank/DDBJ whole genome shotgun (WGS) entry which is preliminary data.</text>
</comment>
<feature type="domain" description="Amidohydrolase-related" evidence="5">
    <location>
        <begin position="8"/>
        <end position="350"/>
    </location>
</feature>
<dbReference type="PANTHER" id="PTHR21240:SF28">
    <property type="entry name" value="ISO-OROTATE DECARBOXYLASE (EUROFUNG)"/>
    <property type="match status" value="1"/>
</dbReference>
<dbReference type="GO" id="GO:0016787">
    <property type="term" value="F:hydrolase activity"/>
    <property type="evidence" value="ECO:0007669"/>
    <property type="project" value="InterPro"/>
</dbReference>
<keyword evidence="2 3" id="KW-0456">Lyase</keyword>
<dbReference type="OrthoDB" id="191270at2759"/>
<keyword evidence="4" id="KW-1133">Transmembrane helix</keyword>
<gene>
    <name evidence="6" type="ORF">A7U60_g8475</name>
</gene>
<name>A0A9Q5HR99_SANBA</name>
<feature type="transmembrane region" description="Helical" evidence="4">
    <location>
        <begin position="558"/>
        <end position="577"/>
    </location>
</feature>
<proteinExistence type="inferred from homology"/>
<dbReference type="Proteomes" id="UP000757232">
    <property type="component" value="Unassembled WGS sequence"/>
</dbReference>
<organism evidence="6 7">
    <name type="scientific">Sanghuangporus baumii</name>
    <name type="common">Phellinus baumii</name>
    <dbReference type="NCBI Taxonomy" id="108892"/>
    <lineage>
        <taxon>Eukaryota</taxon>
        <taxon>Fungi</taxon>
        <taxon>Dikarya</taxon>
        <taxon>Basidiomycota</taxon>
        <taxon>Agaricomycotina</taxon>
        <taxon>Agaricomycetes</taxon>
        <taxon>Hymenochaetales</taxon>
        <taxon>Hymenochaetaceae</taxon>
        <taxon>Sanghuangporus</taxon>
    </lineage>
</organism>
<dbReference type="EMBL" id="LNZH02000215">
    <property type="protein sequence ID" value="OCB84489.1"/>
    <property type="molecule type" value="Genomic_DNA"/>
</dbReference>
<dbReference type="PANTHER" id="PTHR21240">
    <property type="entry name" value="2-AMINO-3-CARBOXYLMUCONATE-6-SEMIALDEHYDE DECARBOXYLASE"/>
    <property type="match status" value="1"/>
</dbReference>
<evidence type="ECO:0000256" key="3">
    <source>
        <dbReference type="RuleBase" id="RU366045"/>
    </source>
</evidence>